<reference evidence="3 5" key="1">
    <citation type="submission" date="2019-01" db="EMBL/GenBank/DDBJ databases">
        <title>Complete genome sequencing of Aequorivita sp. H23M31.</title>
        <authorList>
            <person name="Bae J.-W."/>
        </authorList>
    </citation>
    <scope>NUCLEOTIDE SEQUENCE [LARGE SCALE GENOMIC DNA]</scope>
    <source>
        <strain evidence="3 5">H23M31</strain>
    </source>
</reference>
<evidence type="ECO:0000313" key="5">
    <source>
        <dbReference type="Proteomes" id="UP000285517"/>
    </source>
</evidence>
<dbReference type="Pfam" id="PF13701">
    <property type="entry name" value="DDE_Tnp_1_4"/>
    <property type="match status" value="1"/>
</dbReference>
<proteinExistence type="predicted"/>
<feature type="domain" description="Transposase DDE" evidence="1">
    <location>
        <begin position="32"/>
        <end position="431"/>
    </location>
</feature>
<dbReference type="EMBL" id="CP034951">
    <property type="protein sequence ID" value="QAA82268.1"/>
    <property type="molecule type" value="Genomic_DNA"/>
</dbReference>
<sequence length="436" mass="50953">MLPNTTDVKIIKSDPISAFGGANFVFDYLNRMNVDQICNEALPPMPNQSKYSWKDIFYSLKSVYLCGGGCVEDLQSHLRTHFANNPFVKLASPDTVLRRLSQLAEQTQTCQTKRGVVAHQYCTNSRLEGLNIDILKKLGVFKSGKLTIDYDNTIVFNEKQDSKMTYKKGYGYQPGVCTINEEHILYIENRNGNSDAKSFQADTLERVFDLLESKKIKKIDYFRADAASYQFDVISLLQNKVGYFYIGCRNSYVEKHFSRVANWEKMEDKEGPLEVGSIDIIPFKKYAGTKKLVQKYRLVVKRKPKKDGQIDLFTHDAYEYRAILTNDFDQDTKSVAAFYNQRGNMERQFDILKNDFGWNNMPFSSLNKNLVFLYFTAIFRNLYNKVIRYFSERNRFLKPNFRMKKFIFRFITLPAKWVKQGRQLKLRIYSSKDYHT</sequence>
<dbReference type="Proteomes" id="UP000285517">
    <property type="component" value="Chromosome"/>
</dbReference>
<evidence type="ECO:0000313" key="2">
    <source>
        <dbReference type="EMBL" id="QAA80727.1"/>
    </source>
</evidence>
<protein>
    <submittedName>
        <fullName evidence="3">IS1380 family transposase</fullName>
    </submittedName>
</protein>
<dbReference type="AlphaFoldDB" id="A0A410G4W7"/>
<dbReference type="EMBL" id="CP034951">
    <property type="protein sequence ID" value="QAA80727.1"/>
    <property type="molecule type" value="Genomic_DNA"/>
</dbReference>
<evidence type="ECO:0000313" key="4">
    <source>
        <dbReference type="EMBL" id="QAA82268.1"/>
    </source>
</evidence>
<dbReference type="KEGG" id="aev:EI546_11290"/>
<organism evidence="3 5">
    <name type="scientific">Aequorivita ciconiae</name>
    <dbReference type="NCBI Taxonomy" id="2494375"/>
    <lineage>
        <taxon>Bacteria</taxon>
        <taxon>Pseudomonadati</taxon>
        <taxon>Bacteroidota</taxon>
        <taxon>Flavobacteriia</taxon>
        <taxon>Flavobacteriales</taxon>
        <taxon>Flavobacteriaceae</taxon>
        <taxon>Aequorivita</taxon>
    </lineage>
</organism>
<dbReference type="KEGG" id="aev:EI546_11275"/>
<dbReference type="EMBL" id="CP034951">
    <property type="protein sequence ID" value="QAA82265.1"/>
    <property type="molecule type" value="Genomic_DNA"/>
</dbReference>
<dbReference type="NCBIfam" id="NF033539">
    <property type="entry name" value="transpos_IS1380"/>
    <property type="match status" value="1"/>
</dbReference>
<keyword evidence="5" id="KW-1185">Reference proteome</keyword>
<gene>
    <name evidence="2" type="ORF">EI546_02835</name>
    <name evidence="3" type="ORF">EI546_11275</name>
    <name evidence="4" type="ORF">EI546_11290</name>
</gene>
<accession>A0A410G4W7</accession>
<dbReference type="KEGG" id="aev:EI546_02835"/>
<dbReference type="InterPro" id="IPR025668">
    <property type="entry name" value="Tnp_DDE_dom"/>
</dbReference>
<dbReference type="OrthoDB" id="1376257at2"/>
<evidence type="ECO:0000313" key="3">
    <source>
        <dbReference type="EMBL" id="QAA82265.1"/>
    </source>
</evidence>
<name>A0A410G4W7_9FLAO</name>
<dbReference type="InterPro" id="IPR047960">
    <property type="entry name" value="Transpos_IS1380"/>
</dbReference>
<evidence type="ECO:0000259" key="1">
    <source>
        <dbReference type="Pfam" id="PF13701"/>
    </source>
</evidence>